<dbReference type="AlphaFoldDB" id="A0A928UTU2"/>
<name>A0A928UTU2_9SPHI</name>
<evidence type="ECO:0000313" key="1">
    <source>
        <dbReference type="EMBL" id="MBE8712763.1"/>
    </source>
</evidence>
<organism evidence="1 2">
    <name type="scientific">Sphingobacterium hungaricum</name>
    <dbReference type="NCBI Taxonomy" id="2082723"/>
    <lineage>
        <taxon>Bacteria</taxon>
        <taxon>Pseudomonadati</taxon>
        <taxon>Bacteroidota</taxon>
        <taxon>Sphingobacteriia</taxon>
        <taxon>Sphingobacteriales</taxon>
        <taxon>Sphingobacteriaceae</taxon>
        <taxon>Sphingobacterium</taxon>
    </lineage>
</organism>
<dbReference type="InterPro" id="IPR056510">
    <property type="entry name" value="WapI"/>
</dbReference>
<dbReference type="RefSeq" id="WP_196935951.1">
    <property type="nucleotide sequence ID" value="NZ_MU158698.1"/>
</dbReference>
<dbReference type="EMBL" id="PRDK01000003">
    <property type="protein sequence ID" value="MBE8712763.1"/>
    <property type="molecule type" value="Genomic_DNA"/>
</dbReference>
<dbReference type="Proteomes" id="UP000616201">
    <property type="component" value="Unassembled WGS sequence"/>
</dbReference>
<gene>
    <name evidence="1" type="ORF">C4F49_03610</name>
</gene>
<proteinExistence type="predicted"/>
<accession>A0A928UTU2</accession>
<dbReference type="Pfam" id="PF24716">
    <property type="entry name" value="WapI"/>
    <property type="match status" value="1"/>
</dbReference>
<reference evidence="1" key="1">
    <citation type="submission" date="2018-02" db="EMBL/GenBank/DDBJ databases">
        <authorList>
            <person name="Vasarhelyi B.M."/>
            <person name="Deshmukh S."/>
            <person name="Balint B."/>
            <person name="Kukolya J."/>
        </authorList>
    </citation>
    <scope>NUCLEOTIDE SEQUENCE</scope>
    <source>
        <strain evidence="1">KB22</strain>
    </source>
</reference>
<sequence>MESFLLKGENGYIKVELEQVFDFPNGTSHWGGYDVKTNIEIKSGNFKVNSSFYTSTGEIYLFYNSLKEKNNLLSGQVFYKNHEENTLITLTYDDLGHIVVEGTFSEENQFSNNLDFEFHTDQSYIKYTIKELETIVNKYGGMTGIKDK</sequence>
<keyword evidence="2" id="KW-1185">Reference proteome</keyword>
<evidence type="ECO:0000313" key="2">
    <source>
        <dbReference type="Proteomes" id="UP000616201"/>
    </source>
</evidence>
<comment type="caution">
    <text evidence="1">The sequence shown here is derived from an EMBL/GenBank/DDBJ whole genome shotgun (WGS) entry which is preliminary data.</text>
</comment>
<protein>
    <submittedName>
        <fullName evidence="1">Uncharacterized protein</fullName>
    </submittedName>
</protein>